<reference evidence="1" key="2">
    <citation type="submission" date="2020-08" db="EMBL/GenBank/DDBJ databases">
        <authorList>
            <person name="Chen M."/>
            <person name="Teng W."/>
            <person name="Zhao L."/>
            <person name="Hu C."/>
            <person name="Zhou Y."/>
            <person name="Han B."/>
            <person name="Song L."/>
            <person name="Shu W."/>
        </authorList>
    </citation>
    <scope>NUCLEOTIDE SEQUENCE</scope>
    <source>
        <strain evidence="1">FACHB-1375</strain>
    </source>
</reference>
<dbReference type="EMBL" id="JACJPW010000037">
    <property type="protein sequence ID" value="MBD2182479.1"/>
    <property type="molecule type" value="Genomic_DNA"/>
</dbReference>
<dbReference type="AlphaFoldDB" id="A0A926VET7"/>
<evidence type="ECO:0000313" key="2">
    <source>
        <dbReference type="Proteomes" id="UP000641646"/>
    </source>
</evidence>
<reference evidence="1" key="1">
    <citation type="journal article" date="2015" name="ISME J.">
        <title>Draft Genome Sequence of Streptomyces incarnatus NRRL8089, which Produces the Nucleoside Antibiotic Sinefungin.</title>
        <authorList>
            <person name="Oshima K."/>
            <person name="Hattori M."/>
            <person name="Shimizu H."/>
            <person name="Fukuda K."/>
            <person name="Nemoto M."/>
            <person name="Inagaki K."/>
            <person name="Tamura T."/>
        </authorList>
    </citation>
    <scope>NUCLEOTIDE SEQUENCE</scope>
    <source>
        <strain evidence="1">FACHB-1375</strain>
    </source>
</reference>
<dbReference type="RefSeq" id="WP_190465291.1">
    <property type="nucleotide sequence ID" value="NZ_JACJPW010000037.1"/>
</dbReference>
<accession>A0A926VET7</accession>
<comment type="caution">
    <text evidence="1">The sequence shown here is derived from an EMBL/GenBank/DDBJ whole genome shotgun (WGS) entry which is preliminary data.</text>
</comment>
<sequence length="85" mass="9373">MAKSLAIQLTDELEQQLLQRANKLNISLESLVLQSLTQLVNSPNPDEFEPILPLLGTLTATVDDIGENHDRYIGSSLQQEIASVE</sequence>
<dbReference type="Proteomes" id="UP000641646">
    <property type="component" value="Unassembled WGS sequence"/>
</dbReference>
<keyword evidence="2" id="KW-1185">Reference proteome</keyword>
<evidence type="ECO:0000313" key="1">
    <source>
        <dbReference type="EMBL" id="MBD2182479.1"/>
    </source>
</evidence>
<protein>
    <submittedName>
        <fullName evidence="1">Uncharacterized protein</fullName>
    </submittedName>
</protein>
<organism evidence="1 2">
    <name type="scientific">Aerosakkonema funiforme FACHB-1375</name>
    <dbReference type="NCBI Taxonomy" id="2949571"/>
    <lineage>
        <taxon>Bacteria</taxon>
        <taxon>Bacillati</taxon>
        <taxon>Cyanobacteriota</taxon>
        <taxon>Cyanophyceae</taxon>
        <taxon>Oscillatoriophycideae</taxon>
        <taxon>Aerosakkonematales</taxon>
        <taxon>Aerosakkonemataceae</taxon>
        <taxon>Aerosakkonema</taxon>
    </lineage>
</organism>
<name>A0A926VET7_9CYAN</name>
<proteinExistence type="predicted"/>
<gene>
    <name evidence="1" type="ORF">H6G03_15480</name>
</gene>